<reference evidence="1 2" key="1">
    <citation type="submission" date="2022-03" db="EMBL/GenBank/DDBJ databases">
        <title>Pseudonocardia alaer sp. nov., a novel actinomycete isolated from reed forest soil.</title>
        <authorList>
            <person name="Wang L."/>
        </authorList>
    </citation>
    <scope>NUCLEOTIDE SEQUENCE [LARGE SCALE GENOMIC DNA]</scope>
    <source>
        <strain evidence="1 2">Y-16303</strain>
    </source>
</reference>
<comment type="caution">
    <text evidence="1">The sequence shown here is derived from an EMBL/GenBank/DDBJ whole genome shotgun (WGS) entry which is preliminary data.</text>
</comment>
<dbReference type="Proteomes" id="UP001299970">
    <property type="component" value="Unassembled WGS sequence"/>
</dbReference>
<evidence type="ECO:0000313" key="1">
    <source>
        <dbReference type="EMBL" id="MCH6171189.1"/>
    </source>
</evidence>
<proteinExistence type="predicted"/>
<organism evidence="1 2">
    <name type="scientific">Pseudonocardia alaniniphila</name>
    <dbReference type="NCBI Taxonomy" id="75291"/>
    <lineage>
        <taxon>Bacteria</taxon>
        <taxon>Bacillati</taxon>
        <taxon>Actinomycetota</taxon>
        <taxon>Actinomycetes</taxon>
        <taxon>Pseudonocardiales</taxon>
        <taxon>Pseudonocardiaceae</taxon>
        <taxon>Pseudonocardia</taxon>
    </lineage>
</organism>
<sequence>MRGYFRYKVVGDRLVIKFVAIRKEHSGGQGTTMFGDSTEVVSEKES</sequence>
<evidence type="ECO:0000313" key="2">
    <source>
        <dbReference type="Proteomes" id="UP001299970"/>
    </source>
</evidence>
<dbReference type="RefSeq" id="WP_241041993.1">
    <property type="nucleotide sequence ID" value="NZ_BAAAJF010000041.1"/>
</dbReference>
<gene>
    <name evidence="1" type="ORF">MMF94_36275</name>
</gene>
<dbReference type="EMBL" id="JAKXMK010000040">
    <property type="protein sequence ID" value="MCH6171189.1"/>
    <property type="molecule type" value="Genomic_DNA"/>
</dbReference>
<protein>
    <submittedName>
        <fullName evidence="1">Uncharacterized protein</fullName>
    </submittedName>
</protein>
<name>A0ABS9TRK6_9PSEU</name>
<keyword evidence="2" id="KW-1185">Reference proteome</keyword>
<accession>A0ABS9TRK6</accession>